<dbReference type="Pfam" id="PF13671">
    <property type="entry name" value="AAA_33"/>
    <property type="match status" value="1"/>
</dbReference>
<feature type="region of interest" description="Disordered" evidence="1">
    <location>
        <begin position="319"/>
        <end position="362"/>
    </location>
</feature>
<sequence>MIIGDSLEQSTASIPSTSSPLGQPVSSLNTAQIDDFPQQDALLAHPGFSMISSVQDSPILLILIGLPGSGKTTFSEALVSHSQSTGEYREWIRASQDDAPNRRRQECEAVVRQALQEGHNVVVDRVDFDPIQRSHFINIAYSIHPRPTIYALTLSVSQSTLERRLEYRPDHPTIPDLETGLRVLRQMRSQYRPPIPTEAEGFDRVYELPERDQPTDGIWTKDKIEEVLKKVENEGVREIGERKIFKSENGSGGYQNHNGGYRSGFTRGGGRGGRGNYGYSRRGYGYGNGNGDGHIESRNDNSTWNRGTYTYNPTYRGRGYIGTYQSQPHQSFPQAHSRPHQSSYRSYNDGPSNLRPNPTSPP</sequence>
<feature type="compositionally biased region" description="Polar residues" evidence="1">
    <location>
        <begin position="7"/>
        <end position="28"/>
    </location>
</feature>
<dbReference type="PANTHER" id="PTHR12083">
    <property type="entry name" value="BIFUNCTIONAL POLYNUCLEOTIDE PHOSPHATASE/KINASE"/>
    <property type="match status" value="1"/>
</dbReference>
<dbReference type="Gene3D" id="3.40.50.300">
    <property type="entry name" value="P-loop containing nucleotide triphosphate hydrolases"/>
    <property type="match status" value="1"/>
</dbReference>
<evidence type="ECO:0000313" key="3">
    <source>
        <dbReference type="Proteomes" id="UP001358614"/>
    </source>
</evidence>
<dbReference type="InterPro" id="IPR027417">
    <property type="entry name" value="P-loop_NTPase"/>
</dbReference>
<accession>A0AAX4KDQ4</accession>
<dbReference type="PANTHER" id="PTHR12083:SF9">
    <property type="entry name" value="BIFUNCTIONAL POLYNUCLEOTIDE PHOSPHATASE_KINASE"/>
    <property type="match status" value="1"/>
</dbReference>
<dbReference type="SUPFAM" id="SSF52540">
    <property type="entry name" value="P-loop containing nucleoside triphosphate hydrolases"/>
    <property type="match status" value="1"/>
</dbReference>
<protein>
    <recommendedName>
        <fullName evidence="4">P-loop containing nucleoside triphosphate hydrolase protein</fullName>
    </recommendedName>
</protein>
<keyword evidence="3" id="KW-1185">Reference proteome</keyword>
<dbReference type="RefSeq" id="XP_066082509.1">
    <property type="nucleotide sequence ID" value="XM_066226412.1"/>
</dbReference>
<dbReference type="GO" id="GO:0006281">
    <property type="term" value="P:DNA repair"/>
    <property type="evidence" value="ECO:0007669"/>
    <property type="project" value="TreeGrafter"/>
</dbReference>
<dbReference type="GO" id="GO:0003690">
    <property type="term" value="F:double-stranded DNA binding"/>
    <property type="evidence" value="ECO:0007669"/>
    <property type="project" value="TreeGrafter"/>
</dbReference>
<dbReference type="KEGG" id="ker:91101416"/>
<feature type="compositionally biased region" description="Polar residues" evidence="1">
    <location>
        <begin position="323"/>
        <end position="362"/>
    </location>
</feature>
<proteinExistence type="predicted"/>
<dbReference type="AlphaFoldDB" id="A0AAX4KDQ4"/>
<evidence type="ECO:0000313" key="2">
    <source>
        <dbReference type="EMBL" id="WWD04542.1"/>
    </source>
</evidence>
<evidence type="ECO:0000256" key="1">
    <source>
        <dbReference type="SAM" id="MobiDB-lite"/>
    </source>
</evidence>
<gene>
    <name evidence="2" type="ORF">V865_002612</name>
</gene>
<dbReference type="Proteomes" id="UP001358614">
    <property type="component" value="Chromosome 1"/>
</dbReference>
<dbReference type="GO" id="GO:0046403">
    <property type="term" value="F:polynucleotide 3'-phosphatase activity"/>
    <property type="evidence" value="ECO:0007669"/>
    <property type="project" value="TreeGrafter"/>
</dbReference>
<dbReference type="GeneID" id="91101416"/>
<dbReference type="GO" id="GO:0046404">
    <property type="term" value="F:ATP-dependent polydeoxyribonucleotide 5'-hydroxyl-kinase activity"/>
    <property type="evidence" value="ECO:0007669"/>
    <property type="project" value="TreeGrafter"/>
</dbReference>
<evidence type="ECO:0008006" key="4">
    <source>
        <dbReference type="Google" id="ProtNLM"/>
    </source>
</evidence>
<feature type="region of interest" description="Disordered" evidence="1">
    <location>
        <begin position="1"/>
        <end position="28"/>
    </location>
</feature>
<name>A0AAX4KDQ4_9TREE</name>
<dbReference type="EMBL" id="CP144089">
    <property type="protein sequence ID" value="WWD04542.1"/>
    <property type="molecule type" value="Genomic_DNA"/>
</dbReference>
<reference evidence="2 3" key="1">
    <citation type="submission" date="2024-01" db="EMBL/GenBank/DDBJ databases">
        <title>Comparative genomics of Cryptococcus and Kwoniella reveals pathogenesis evolution and contrasting modes of karyotype evolution via chromosome fusion or intercentromeric recombination.</title>
        <authorList>
            <person name="Coelho M.A."/>
            <person name="David-Palma M."/>
            <person name="Shea T."/>
            <person name="Bowers K."/>
            <person name="McGinley-Smith S."/>
            <person name="Mohammad A.W."/>
            <person name="Gnirke A."/>
            <person name="Yurkov A.M."/>
            <person name="Nowrousian M."/>
            <person name="Sun S."/>
            <person name="Cuomo C.A."/>
            <person name="Heitman J."/>
        </authorList>
    </citation>
    <scope>NUCLEOTIDE SEQUENCE [LARGE SCALE GENOMIC DNA]</scope>
    <source>
        <strain evidence="2 3">PYCC6329</strain>
    </source>
</reference>
<organism evidence="2 3">
    <name type="scientific">Kwoniella europaea PYCC6329</name>
    <dbReference type="NCBI Taxonomy" id="1423913"/>
    <lineage>
        <taxon>Eukaryota</taxon>
        <taxon>Fungi</taxon>
        <taxon>Dikarya</taxon>
        <taxon>Basidiomycota</taxon>
        <taxon>Agaricomycotina</taxon>
        <taxon>Tremellomycetes</taxon>
        <taxon>Tremellales</taxon>
        <taxon>Cryptococcaceae</taxon>
        <taxon>Kwoniella</taxon>
    </lineage>
</organism>